<keyword evidence="5" id="KW-0966">Cell projection</keyword>
<dbReference type="Gene3D" id="2.30.29.170">
    <property type="match status" value="1"/>
</dbReference>
<organism evidence="8">
    <name type="scientific">Spumella elongata</name>
    <dbReference type="NCBI Taxonomy" id="89044"/>
    <lineage>
        <taxon>Eukaryota</taxon>
        <taxon>Sar</taxon>
        <taxon>Stramenopiles</taxon>
        <taxon>Ochrophyta</taxon>
        <taxon>Chrysophyceae</taxon>
        <taxon>Chromulinales</taxon>
        <taxon>Chromulinaceae</taxon>
        <taxon>Spumella</taxon>
    </lineage>
</organism>
<dbReference type="CDD" id="cd04412">
    <property type="entry name" value="NDPk7B"/>
    <property type="match status" value="1"/>
</dbReference>
<comment type="subcellular location">
    <subcellularLocation>
        <location evidence="1">Cell projection</location>
        <location evidence="1">Cilium</location>
    </subcellularLocation>
    <subcellularLocation>
        <location evidence="2">Cytoplasm</location>
        <location evidence="2">Cytoskeleton</location>
    </subcellularLocation>
</comment>
<dbReference type="GO" id="GO:0005813">
    <property type="term" value="C:centrosome"/>
    <property type="evidence" value="ECO:0007669"/>
    <property type="project" value="TreeGrafter"/>
</dbReference>
<comment type="caution">
    <text evidence="6">Lacks conserved residue(s) required for the propagation of feature annotation.</text>
</comment>
<dbReference type="Pfam" id="PF00334">
    <property type="entry name" value="NDK"/>
    <property type="match status" value="1"/>
</dbReference>
<evidence type="ECO:0000256" key="3">
    <source>
        <dbReference type="ARBA" id="ARBA00022490"/>
    </source>
</evidence>
<dbReference type="PANTHER" id="PTHR43109">
    <property type="entry name" value="NUCLEOSIDE DIPHOSPHATE KINASE 7"/>
    <property type="match status" value="1"/>
</dbReference>
<comment type="similarity">
    <text evidence="6">Belongs to the NDK family.</text>
</comment>
<keyword evidence="3" id="KW-0963">Cytoplasm</keyword>
<evidence type="ECO:0000256" key="4">
    <source>
        <dbReference type="ARBA" id="ARBA00023212"/>
    </source>
</evidence>
<dbReference type="Gene3D" id="3.30.70.141">
    <property type="entry name" value="Nucleoside diphosphate kinase-like domain"/>
    <property type="match status" value="1"/>
</dbReference>
<dbReference type="PANTHER" id="PTHR43109:SF2">
    <property type="entry name" value="NUCLEOSIDE DIPHOSPHATE KINASE 7"/>
    <property type="match status" value="1"/>
</dbReference>
<dbReference type="InterPro" id="IPR036850">
    <property type="entry name" value="NDK-like_dom_sf"/>
</dbReference>
<dbReference type="InterPro" id="IPR037993">
    <property type="entry name" value="NDPk7B"/>
</dbReference>
<accession>A0A7S3GT03</accession>
<protein>
    <recommendedName>
        <fullName evidence="7">DM10 domain-containing protein</fullName>
    </recommendedName>
</protein>
<dbReference type="InterPro" id="IPR006602">
    <property type="entry name" value="DM10_dom"/>
</dbReference>
<dbReference type="GO" id="GO:0005879">
    <property type="term" value="C:axonemal microtubule"/>
    <property type="evidence" value="ECO:0007669"/>
    <property type="project" value="TreeGrafter"/>
</dbReference>
<evidence type="ECO:0000256" key="6">
    <source>
        <dbReference type="PROSITE-ProRule" id="PRU00706"/>
    </source>
</evidence>
<sequence length="337" mass="37325">MSVLGFELEWFDEVSGILQTLYLKFFLDDNTIEILKGTSTFLKRIFYPEVKLSDLFVGNSITVFNRLFLIKKFANKATTEYMNAREVRYLCRIGRDNLSQLGKLLIVAKNVGLVLGKVVTTSSSFYSSILAADQGDVVIELVGKLCTNRDALLKAIQVPSLSSVDAVMASAQEIEDALRSCGKASFRSQNCTLCLVKPHIMKSQTTGELLNAVTASGDFQIKAVFSIHMTLSMGEELFEVYRGLYHNYSAMLEHMCSTPVLAVLVTGTGSNADYEDIVSSFREFVGPGDPALAKVLRPESLRARFGESVVKNSVHCTDLPEDGEMECRYFFETLSSL</sequence>
<dbReference type="PROSITE" id="PS51336">
    <property type="entry name" value="DM10"/>
    <property type="match status" value="1"/>
</dbReference>
<feature type="domain" description="DM10" evidence="7">
    <location>
        <begin position="1"/>
        <end position="86"/>
    </location>
</feature>
<dbReference type="InterPro" id="IPR034907">
    <property type="entry name" value="NDK-like_dom"/>
</dbReference>
<reference evidence="8" key="1">
    <citation type="submission" date="2021-01" db="EMBL/GenBank/DDBJ databases">
        <authorList>
            <person name="Corre E."/>
            <person name="Pelletier E."/>
            <person name="Niang G."/>
            <person name="Scheremetjew M."/>
            <person name="Finn R."/>
            <person name="Kale V."/>
            <person name="Holt S."/>
            <person name="Cochrane G."/>
            <person name="Meng A."/>
            <person name="Brown T."/>
            <person name="Cohen L."/>
        </authorList>
    </citation>
    <scope>NUCLEOTIDE SEQUENCE</scope>
    <source>
        <strain evidence="8">CCAP 955/1</strain>
    </source>
</reference>
<evidence type="ECO:0000259" key="7">
    <source>
        <dbReference type="PROSITE" id="PS51336"/>
    </source>
</evidence>
<evidence type="ECO:0000256" key="2">
    <source>
        <dbReference type="ARBA" id="ARBA00004245"/>
    </source>
</evidence>
<evidence type="ECO:0000256" key="1">
    <source>
        <dbReference type="ARBA" id="ARBA00004138"/>
    </source>
</evidence>
<name>A0A7S3GT03_9STRA</name>
<evidence type="ECO:0000313" key="8">
    <source>
        <dbReference type="EMBL" id="CAE0275638.1"/>
    </source>
</evidence>
<evidence type="ECO:0000256" key="5">
    <source>
        <dbReference type="ARBA" id="ARBA00023273"/>
    </source>
</evidence>
<gene>
    <name evidence="8" type="ORF">SELO1098_LOCUS4466</name>
</gene>
<dbReference type="SUPFAM" id="SSF54919">
    <property type="entry name" value="Nucleoside diphosphate kinase, NDK"/>
    <property type="match status" value="1"/>
</dbReference>
<keyword evidence="4" id="KW-0206">Cytoskeleton</keyword>
<dbReference type="EMBL" id="HBIC01008948">
    <property type="protein sequence ID" value="CAE0275638.1"/>
    <property type="molecule type" value="Transcribed_RNA"/>
</dbReference>
<dbReference type="SMART" id="SM00562">
    <property type="entry name" value="NDK"/>
    <property type="match status" value="1"/>
</dbReference>
<proteinExistence type="inferred from homology"/>
<dbReference type="SMART" id="SM00676">
    <property type="entry name" value="DM10"/>
    <property type="match status" value="1"/>
</dbReference>
<dbReference type="PROSITE" id="PS51374">
    <property type="entry name" value="NDPK_LIKE"/>
    <property type="match status" value="1"/>
</dbReference>
<dbReference type="AlphaFoldDB" id="A0A7S3GT03"/>